<dbReference type="EMBL" id="JADXDR010000306">
    <property type="protein sequence ID" value="KAI7835302.1"/>
    <property type="molecule type" value="Genomic_DNA"/>
</dbReference>
<feature type="transmembrane region" description="Helical" evidence="2">
    <location>
        <begin position="52"/>
        <end position="68"/>
    </location>
</feature>
<evidence type="ECO:0000313" key="4">
    <source>
        <dbReference type="Proteomes" id="UP001205105"/>
    </source>
</evidence>
<dbReference type="Proteomes" id="UP001205105">
    <property type="component" value="Unassembled WGS sequence"/>
</dbReference>
<feature type="transmembrane region" description="Helical" evidence="2">
    <location>
        <begin position="126"/>
        <end position="153"/>
    </location>
</feature>
<evidence type="ECO:0000256" key="2">
    <source>
        <dbReference type="SAM" id="Phobius"/>
    </source>
</evidence>
<evidence type="ECO:0000256" key="1">
    <source>
        <dbReference type="SAM" id="MobiDB-lite"/>
    </source>
</evidence>
<feature type="compositionally biased region" description="Pro residues" evidence="1">
    <location>
        <begin position="97"/>
        <end position="108"/>
    </location>
</feature>
<proteinExistence type="predicted"/>
<accession>A0AAD5DD55</accession>
<feature type="compositionally biased region" description="Pro residues" evidence="1">
    <location>
        <begin position="26"/>
        <end position="35"/>
    </location>
</feature>
<feature type="region of interest" description="Disordered" evidence="1">
    <location>
        <begin position="17"/>
        <end position="43"/>
    </location>
</feature>
<feature type="region of interest" description="Disordered" evidence="1">
    <location>
        <begin position="90"/>
        <end position="115"/>
    </location>
</feature>
<name>A0AAD5DD55_9CHLO</name>
<keyword evidence="2" id="KW-0472">Membrane</keyword>
<keyword evidence="4" id="KW-1185">Reference proteome</keyword>
<sequence>MGMWCSTVARPSSVVLPRAGTSEPHAPQPPPPLPPALSDIDDSTEGNARMRLAGLLMLAFAIMMHFLGSPQAPFLYLFAWMAGVLGPSRAGTSEPHAPQPPPPLPPAPSDIADSSEGNARMRLAGLLMLAFATMMHFLGSPQAPFLYLFAWIVGVLGPSQD</sequence>
<organism evidence="3 4">
    <name type="scientific">Chlorella ohadii</name>
    <dbReference type="NCBI Taxonomy" id="2649997"/>
    <lineage>
        <taxon>Eukaryota</taxon>
        <taxon>Viridiplantae</taxon>
        <taxon>Chlorophyta</taxon>
        <taxon>core chlorophytes</taxon>
        <taxon>Trebouxiophyceae</taxon>
        <taxon>Chlorellales</taxon>
        <taxon>Chlorellaceae</taxon>
        <taxon>Chlorella clade</taxon>
        <taxon>Chlorella</taxon>
    </lineage>
</organism>
<evidence type="ECO:0000313" key="3">
    <source>
        <dbReference type="EMBL" id="KAI7835302.1"/>
    </source>
</evidence>
<dbReference type="AlphaFoldDB" id="A0AAD5DD55"/>
<comment type="caution">
    <text evidence="3">The sequence shown here is derived from an EMBL/GenBank/DDBJ whole genome shotgun (WGS) entry which is preliminary data.</text>
</comment>
<reference evidence="3" key="1">
    <citation type="submission" date="2020-11" db="EMBL/GenBank/DDBJ databases">
        <title>Chlorella ohadii genome sequencing and assembly.</title>
        <authorList>
            <person name="Murik O."/>
            <person name="Treves H."/>
            <person name="Kedem I."/>
            <person name="Shotland Y."/>
            <person name="Kaplan A."/>
        </authorList>
    </citation>
    <scope>NUCLEOTIDE SEQUENCE</scope>
    <source>
        <strain evidence="3">1</strain>
    </source>
</reference>
<keyword evidence="2" id="KW-1133">Transmembrane helix</keyword>
<protein>
    <submittedName>
        <fullName evidence="3">Uncharacterized protein</fullName>
    </submittedName>
</protein>
<keyword evidence="2" id="KW-0812">Transmembrane</keyword>
<gene>
    <name evidence="3" type="ORF">COHA_010796</name>
</gene>